<proteinExistence type="predicted"/>
<dbReference type="SUPFAM" id="SSF53098">
    <property type="entry name" value="Ribonuclease H-like"/>
    <property type="match status" value="1"/>
</dbReference>
<evidence type="ECO:0000313" key="1">
    <source>
        <dbReference type="EMBL" id="OMP09344.1"/>
    </source>
</evidence>
<accession>A0A1R3KQL0</accession>
<sequence>MGSLKFNVDGASSGSSGMAGVGGVLRDNMGTVLVKFSKNIG</sequence>
<dbReference type="InterPro" id="IPR012337">
    <property type="entry name" value="RNaseH-like_sf"/>
</dbReference>
<dbReference type="AlphaFoldDB" id="A0A1R3KQL0"/>
<protein>
    <recommendedName>
        <fullName evidence="3">RNase H type-1 domain-containing protein</fullName>
    </recommendedName>
</protein>
<gene>
    <name evidence="1" type="ORF">COLO4_05572</name>
</gene>
<keyword evidence="2" id="KW-1185">Reference proteome</keyword>
<evidence type="ECO:0008006" key="3">
    <source>
        <dbReference type="Google" id="ProtNLM"/>
    </source>
</evidence>
<evidence type="ECO:0000313" key="2">
    <source>
        <dbReference type="Proteomes" id="UP000187203"/>
    </source>
</evidence>
<comment type="caution">
    <text evidence="1">The sequence shown here is derived from an EMBL/GenBank/DDBJ whole genome shotgun (WGS) entry which is preliminary data.</text>
</comment>
<dbReference type="Proteomes" id="UP000187203">
    <property type="component" value="Unassembled WGS sequence"/>
</dbReference>
<reference evidence="2" key="1">
    <citation type="submission" date="2013-09" db="EMBL/GenBank/DDBJ databases">
        <title>Corchorus olitorius genome sequencing.</title>
        <authorList>
            <person name="Alam M."/>
            <person name="Haque M.S."/>
            <person name="Islam M.S."/>
            <person name="Emdad E.M."/>
            <person name="Islam M.M."/>
            <person name="Ahmed B."/>
            <person name="Halim A."/>
            <person name="Hossen Q.M.M."/>
            <person name="Hossain M.Z."/>
            <person name="Ahmed R."/>
            <person name="Khan M.M."/>
            <person name="Islam R."/>
            <person name="Rashid M.M."/>
            <person name="Khan S.A."/>
            <person name="Rahman M.S."/>
            <person name="Alam M."/>
            <person name="Yahiya A.S."/>
            <person name="Khan M.S."/>
            <person name="Azam M.S."/>
            <person name="Haque T."/>
            <person name="Lashkar M.Z.H."/>
            <person name="Akhand A.I."/>
            <person name="Morshed G."/>
            <person name="Roy S."/>
            <person name="Uddin K.S."/>
            <person name="Rabeya T."/>
            <person name="Hossain A.S."/>
            <person name="Chowdhury A."/>
            <person name="Snigdha A.R."/>
            <person name="Mortoza M.S."/>
            <person name="Matin S.A."/>
            <person name="Hoque S.M.E."/>
            <person name="Islam M.K."/>
            <person name="Roy D.K."/>
            <person name="Haider R."/>
            <person name="Moosa M.M."/>
            <person name="Elias S.M."/>
            <person name="Hasan A.M."/>
            <person name="Jahan S."/>
            <person name="Shafiuddin M."/>
            <person name="Mahmood N."/>
            <person name="Shommy N.S."/>
        </authorList>
    </citation>
    <scope>NUCLEOTIDE SEQUENCE [LARGE SCALE GENOMIC DNA]</scope>
    <source>
        <strain evidence="2">cv. O-4</strain>
    </source>
</reference>
<dbReference type="EMBL" id="AWUE01012371">
    <property type="protein sequence ID" value="OMP09344.1"/>
    <property type="molecule type" value="Genomic_DNA"/>
</dbReference>
<organism evidence="1 2">
    <name type="scientific">Corchorus olitorius</name>
    <dbReference type="NCBI Taxonomy" id="93759"/>
    <lineage>
        <taxon>Eukaryota</taxon>
        <taxon>Viridiplantae</taxon>
        <taxon>Streptophyta</taxon>
        <taxon>Embryophyta</taxon>
        <taxon>Tracheophyta</taxon>
        <taxon>Spermatophyta</taxon>
        <taxon>Magnoliopsida</taxon>
        <taxon>eudicotyledons</taxon>
        <taxon>Gunneridae</taxon>
        <taxon>Pentapetalae</taxon>
        <taxon>rosids</taxon>
        <taxon>malvids</taxon>
        <taxon>Malvales</taxon>
        <taxon>Malvaceae</taxon>
        <taxon>Grewioideae</taxon>
        <taxon>Apeibeae</taxon>
        <taxon>Corchorus</taxon>
    </lineage>
</organism>
<name>A0A1R3KQL0_9ROSI</name>